<accession>A0A7H0HR11</accession>
<keyword evidence="3" id="KW-1185">Reference proteome</keyword>
<dbReference type="SUPFAM" id="SSF48371">
    <property type="entry name" value="ARM repeat"/>
    <property type="match status" value="1"/>
</dbReference>
<dbReference type="InterPro" id="IPR011989">
    <property type="entry name" value="ARM-like"/>
</dbReference>
<dbReference type="Gene3D" id="1.25.10.10">
    <property type="entry name" value="Leucine-rich Repeat Variant"/>
    <property type="match status" value="2"/>
</dbReference>
<gene>
    <name evidence="2" type="ORF">IAG43_08485</name>
</gene>
<reference evidence="2 3" key="1">
    <citation type="submission" date="2020-08" db="EMBL/GenBank/DDBJ databases">
        <title>A novel species.</title>
        <authorList>
            <person name="Gao J."/>
        </authorList>
    </citation>
    <scope>NUCLEOTIDE SEQUENCE [LARGE SCALE GENOMIC DNA]</scope>
    <source>
        <strain evidence="2 3">CRPJ-33</strain>
    </source>
</reference>
<evidence type="ECO:0000313" key="2">
    <source>
        <dbReference type="EMBL" id="QNP62977.1"/>
    </source>
</evidence>
<dbReference type="KEGG" id="sgj:IAG43_08485"/>
<dbReference type="AlphaFoldDB" id="A0A7H0HR11"/>
<dbReference type="Proteomes" id="UP000516230">
    <property type="component" value="Chromosome"/>
</dbReference>
<dbReference type="EMBL" id="CP060825">
    <property type="protein sequence ID" value="QNP62977.1"/>
    <property type="molecule type" value="Genomic_DNA"/>
</dbReference>
<sequence>MEIDATAAALAGNPAAPAGVLLRLLGVGGYEVVERLRWRTTMPDEVAVAMARHPDRRVRHALAESWTAAPEHRALLLDGPPSDAMVLAGGAVPYRAEVAPLPDWAYERLLAHERGMVRYEAVNAPTVPAHVLVPLAAHEDPLFRLAACRRVWHELDDGVRRALLDDGDHAVRTAAALHVMAEDEERTAVLAGELADDWRLAEVLERGRLSRALAEELLDRGERLWALALNPTFPDDLAARLAAHEDPRVRLSVSARPGLTDEQRAAVAWTVAPEDRLDTLWWVWRSRHDPDVLRRCAASAHPWLRRSAAVCAELPADAVGLLARDDDFAVRLLLAERHPGAPPELLLDLYLHEHGTHRAVFALTSRPRFPARGLAARFADAGDPQARALAVRDPDAPPALLDRLSRDPDGRVAGPATGDPRLPLPRLLELLDDPRLGMFAAYNPALPVARMHALLDRAGVPR</sequence>
<dbReference type="InterPro" id="IPR016024">
    <property type="entry name" value="ARM-type_fold"/>
</dbReference>
<evidence type="ECO:0000256" key="1">
    <source>
        <dbReference type="SAM" id="MobiDB-lite"/>
    </source>
</evidence>
<proteinExistence type="predicted"/>
<name>A0A7H0HR11_9ACTN</name>
<evidence type="ECO:0000313" key="3">
    <source>
        <dbReference type="Proteomes" id="UP000516230"/>
    </source>
</evidence>
<protein>
    <recommendedName>
        <fullName evidence="4">PE-PGRS family protein</fullName>
    </recommendedName>
</protein>
<organism evidence="2 3">
    <name type="scientific">Streptomyces genisteinicus</name>
    <dbReference type="NCBI Taxonomy" id="2768068"/>
    <lineage>
        <taxon>Bacteria</taxon>
        <taxon>Bacillati</taxon>
        <taxon>Actinomycetota</taxon>
        <taxon>Actinomycetes</taxon>
        <taxon>Kitasatosporales</taxon>
        <taxon>Streptomycetaceae</taxon>
        <taxon>Streptomyces</taxon>
    </lineage>
</organism>
<feature type="region of interest" description="Disordered" evidence="1">
    <location>
        <begin position="397"/>
        <end position="419"/>
    </location>
</feature>
<dbReference type="RefSeq" id="WP_187740146.1">
    <property type="nucleotide sequence ID" value="NZ_CP060825.1"/>
</dbReference>
<evidence type="ECO:0008006" key="4">
    <source>
        <dbReference type="Google" id="ProtNLM"/>
    </source>
</evidence>